<evidence type="ECO:0000313" key="3">
    <source>
        <dbReference type="Proteomes" id="UP000001307"/>
    </source>
</evidence>
<evidence type="ECO:0000313" key="2">
    <source>
        <dbReference type="EMBL" id="CBY09844.1"/>
    </source>
</evidence>
<keyword evidence="3" id="KW-1185">Reference proteome</keyword>
<proteinExistence type="predicted"/>
<reference evidence="2" key="1">
    <citation type="journal article" date="2010" name="Science">
        <title>Plasticity of animal genome architecture unmasked by rapid evolution of a pelagic tunicate.</title>
        <authorList>
            <person name="Denoeud F."/>
            <person name="Henriet S."/>
            <person name="Mungpakdee S."/>
            <person name="Aury J.M."/>
            <person name="Da Silva C."/>
            <person name="Brinkmann H."/>
            <person name="Mikhaleva J."/>
            <person name="Olsen L.C."/>
            <person name="Jubin C."/>
            <person name="Canestro C."/>
            <person name="Bouquet J.M."/>
            <person name="Danks G."/>
            <person name="Poulain J."/>
            <person name="Campsteijn C."/>
            <person name="Adamski M."/>
            <person name="Cross I."/>
            <person name="Yadetie F."/>
            <person name="Muffato M."/>
            <person name="Louis A."/>
            <person name="Butcher S."/>
            <person name="Tsagkogeorga G."/>
            <person name="Konrad A."/>
            <person name="Singh S."/>
            <person name="Jensen M.F."/>
            <person name="Cong E.H."/>
            <person name="Eikeseth-Otteraa H."/>
            <person name="Noel B."/>
            <person name="Anthouard V."/>
            <person name="Porcel B.M."/>
            <person name="Kachouri-Lafond R."/>
            <person name="Nishino A."/>
            <person name="Ugolini M."/>
            <person name="Chourrout P."/>
            <person name="Nishida H."/>
            <person name="Aasland R."/>
            <person name="Huzurbazar S."/>
            <person name="Westhof E."/>
            <person name="Delsuc F."/>
            <person name="Lehrach H."/>
            <person name="Reinhardt R."/>
            <person name="Weissenbach J."/>
            <person name="Roy S.W."/>
            <person name="Artiguenave F."/>
            <person name="Postlethwait J.H."/>
            <person name="Manak J.R."/>
            <person name="Thompson E.M."/>
            <person name="Jaillon O."/>
            <person name="Du Pasquier L."/>
            <person name="Boudinot P."/>
            <person name="Liberles D.A."/>
            <person name="Volff J.N."/>
            <person name="Philippe H."/>
            <person name="Lenhard B."/>
            <person name="Roest Crollius H."/>
            <person name="Wincker P."/>
            <person name="Chourrout D."/>
        </authorList>
    </citation>
    <scope>NUCLEOTIDE SEQUENCE [LARGE SCALE GENOMIC DNA]</scope>
</reference>
<feature type="region of interest" description="Disordered" evidence="1">
    <location>
        <begin position="1"/>
        <end position="83"/>
    </location>
</feature>
<feature type="compositionally biased region" description="Low complexity" evidence="1">
    <location>
        <begin position="62"/>
        <end position="76"/>
    </location>
</feature>
<protein>
    <submittedName>
        <fullName evidence="2">Uncharacterized protein</fullName>
    </submittedName>
</protein>
<dbReference type="AlphaFoldDB" id="E4XGP6"/>
<dbReference type="EMBL" id="FN653048">
    <property type="protein sequence ID" value="CBY09844.1"/>
    <property type="molecule type" value="Genomic_DNA"/>
</dbReference>
<feature type="compositionally biased region" description="Basic residues" evidence="1">
    <location>
        <begin position="48"/>
        <end position="58"/>
    </location>
</feature>
<dbReference type="InParanoid" id="E4XGP6"/>
<evidence type="ECO:0000256" key="1">
    <source>
        <dbReference type="SAM" id="MobiDB-lite"/>
    </source>
</evidence>
<accession>E4XGP6</accession>
<sequence>MQNAQEINQMSEGQKSQTARTASRGLEPRCVPAAFHQLPSGDHPIPVKPRRQKSGRPRSRTDSNSSNESLSTSSNEMIKEIAR</sequence>
<organism evidence="2">
    <name type="scientific">Oikopleura dioica</name>
    <name type="common">Tunicate</name>
    <dbReference type="NCBI Taxonomy" id="34765"/>
    <lineage>
        <taxon>Eukaryota</taxon>
        <taxon>Metazoa</taxon>
        <taxon>Chordata</taxon>
        <taxon>Tunicata</taxon>
        <taxon>Appendicularia</taxon>
        <taxon>Copelata</taxon>
        <taxon>Oikopleuridae</taxon>
        <taxon>Oikopleura</taxon>
    </lineage>
</organism>
<gene>
    <name evidence="2" type="ORF">GSOID_T00010660001</name>
</gene>
<name>E4XGP6_OIKDI</name>
<feature type="compositionally biased region" description="Polar residues" evidence="1">
    <location>
        <begin position="1"/>
        <end position="21"/>
    </location>
</feature>
<dbReference type="Proteomes" id="UP000001307">
    <property type="component" value="Unassembled WGS sequence"/>
</dbReference>